<dbReference type="NCBIfam" id="NF000592">
    <property type="entry name" value="PRK00013.1"/>
    <property type="match status" value="1"/>
</dbReference>
<evidence type="ECO:0000256" key="1">
    <source>
        <dbReference type="ARBA" id="ARBA00006607"/>
    </source>
</evidence>
<dbReference type="AlphaFoldDB" id="A0A7S1HXT8"/>
<proteinExistence type="inferred from homology"/>
<dbReference type="SUPFAM" id="SSF48592">
    <property type="entry name" value="GroEL equatorial domain-like"/>
    <property type="match status" value="1"/>
</dbReference>
<dbReference type="PRINTS" id="PR00298">
    <property type="entry name" value="CHAPERONIN60"/>
</dbReference>
<keyword evidence="3" id="KW-0346">Stress response</keyword>
<sequence>MAMAFRSQIKRSVRRYATGKQITFGDEARKSMLSGVTEIARAVSVTLGPRGRNVVIESPFGAPKITKDGVTVAKAIEFAEPTKNLGAALVRQVASNANDEAGDGTTTSTVLAHAIYSEGVKCIQRGVGSVEVKKGIDFAVEKVVDHLHQQTRTISSKEEITSVATISSNGDVAVGSLIGDAMERVGKDGVITTAEGKTLETTLELMEGMTLDRGYISPYFVTNTKDQSVNLDEPFVLISTKPISTIAQIMPALEHVTRHGNRPLLIVADDVDGEALSALIINKMQGRLKVCAVKSPGFGDNKTAILHDIAILTGAQVMDPEVGQSLETLTPEHLGTMKKVTVTKDQTIILGGGGDPAKLEDRMETIKDQVSRSDSAYEKEKMQERLARLAGSIAIIRVGGVSDVEVGEKKDRFEDAMNATRAAVAEGIVAGGGMALLYASSVLGEYLNDPTLSEDMKIGVRIVQNAIRQPCQMIVANAGIEGAVLVDQLVKGNDFSMGYNAATNEFVNMYEKGIIDPTKVVRTALVDAASIAGLMITTEASVTKEYEPTPDSEVGGGRDGRGSIGEL</sequence>
<dbReference type="SUPFAM" id="SSF52029">
    <property type="entry name" value="GroEL apical domain-like"/>
    <property type="match status" value="1"/>
</dbReference>
<protein>
    <submittedName>
        <fullName evidence="8">Uncharacterized protein</fullName>
    </submittedName>
</protein>
<evidence type="ECO:0000256" key="6">
    <source>
        <dbReference type="RuleBase" id="RU000418"/>
    </source>
</evidence>
<evidence type="ECO:0000256" key="5">
    <source>
        <dbReference type="ARBA" id="ARBA00025467"/>
    </source>
</evidence>
<dbReference type="NCBIfam" id="NF009487">
    <property type="entry name" value="PRK12849.1"/>
    <property type="match status" value="1"/>
</dbReference>
<reference evidence="8" key="1">
    <citation type="submission" date="2021-01" db="EMBL/GenBank/DDBJ databases">
        <authorList>
            <person name="Corre E."/>
            <person name="Pelletier E."/>
            <person name="Niang G."/>
            <person name="Scheremetjew M."/>
            <person name="Finn R."/>
            <person name="Kale V."/>
            <person name="Holt S."/>
            <person name="Cochrane G."/>
            <person name="Meng A."/>
            <person name="Brown T."/>
            <person name="Cohen L."/>
        </authorList>
    </citation>
    <scope>NUCLEOTIDE SEQUENCE</scope>
    <source>
        <strain evidence="8">NIES-381</strain>
    </source>
</reference>
<gene>
    <name evidence="8" type="ORF">EGYM00392_LOCUS5782</name>
</gene>
<dbReference type="Gene3D" id="3.50.7.10">
    <property type="entry name" value="GroEL"/>
    <property type="match status" value="1"/>
</dbReference>
<keyword evidence="2" id="KW-0809">Transit peptide</keyword>
<dbReference type="GO" id="GO:0042026">
    <property type="term" value="P:protein refolding"/>
    <property type="evidence" value="ECO:0007669"/>
    <property type="project" value="InterPro"/>
</dbReference>
<comment type="similarity">
    <text evidence="1 6">Belongs to the chaperonin (HSP60) family.</text>
</comment>
<evidence type="ECO:0000256" key="2">
    <source>
        <dbReference type="ARBA" id="ARBA00022946"/>
    </source>
</evidence>
<dbReference type="GO" id="GO:0005524">
    <property type="term" value="F:ATP binding"/>
    <property type="evidence" value="ECO:0007669"/>
    <property type="project" value="InterPro"/>
</dbReference>
<evidence type="ECO:0000256" key="4">
    <source>
        <dbReference type="ARBA" id="ARBA00023186"/>
    </source>
</evidence>
<dbReference type="InterPro" id="IPR027409">
    <property type="entry name" value="GroEL-like_apical_dom_sf"/>
</dbReference>
<evidence type="ECO:0000313" key="8">
    <source>
        <dbReference type="EMBL" id="CAD8994727.1"/>
    </source>
</evidence>
<organism evidence="8">
    <name type="scientific">Eutreptiella gymnastica</name>
    <dbReference type="NCBI Taxonomy" id="73025"/>
    <lineage>
        <taxon>Eukaryota</taxon>
        <taxon>Discoba</taxon>
        <taxon>Euglenozoa</taxon>
        <taxon>Euglenida</taxon>
        <taxon>Spirocuta</taxon>
        <taxon>Euglenophyceae</taxon>
        <taxon>Eutreptiales</taxon>
        <taxon>Eutreptiaceae</taxon>
        <taxon>Eutreptiella</taxon>
    </lineage>
</organism>
<name>A0A7S1HXT8_9EUGL</name>
<dbReference type="NCBIfam" id="NF009488">
    <property type="entry name" value="PRK12850.1"/>
    <property type="match status" value="1"/>
</dbReference>
<dbReference type="HAMAP" id="MF_00600">
    <property type="entry name" value="CH60"/>
    <property type="match status" value="1"/>
</dbReference>
<dbReference type="InterPro" id="IPR027410">
    <property type="entry name" value="TCP-1-like_intermed_sf"/>
</dbReference>
<dbReference type="InterPro" id="IPR001844">
    <property type="entry name" value="Cpn60/GroEL"/>
</dbReference>
<dbReference type="Pfam" id="PF00118">
    <property type="entry name" value="Cpn60_TCP1"/>
    <property type="match status" value="1"/>
</dbReference>
<dbReference type="Gene3D" id="1.10.560.10">
    <property type="entry name" value="GroEL-like equatorial domain"/>
    <property type="match status" value="1"/>
</dbReference>
<feature type="region of interest" description="Disordered" evidence="7">
    <location>
        <begin position="542"/>
        <end position="567"/>
    </location>
</feature>
<dbReference type="FunFam" id="3.50.7.10:FF:000001">
    <property type="entry name" value="60 kDa chaperonin"/>
    <property type="match status" value="1"/>
</dbReference>
<dbReference type="GO" id="GO:0140662">
    <property type="term" value="F:ATP-dependent protein folding chaperone"/>
    <property type="evidence" value="ECO:0007669"/>
    <property type="project" value="InterPro"/>
</dbReference>
<dbReference type="InterPro" id="IPR027413">
    <property type="entry name" value="GROEL-like_equatorial_sf"/>
</dbReference>
<evidence type="ECO:0000256" key="7">
    <source>
        <dbReference type="SAM" id="MobiDB-lite"/>
    </source>
</evidence>
<dbReference type="InterPro" id="IPR002423">
    <property type="entry name" value="Cpn60/GroEL/TCP-1"/>
</dbReference>
<accession>A0A7S1HXT8</accession>
<dbReference type="SUPFAM" id="SSF54849">
    <property type="entry name" value="GroEL-intermediate domain like"/>
    <property type="match status" value="1"/>
</dbReference>
<keyword evidence="4" id="KW-0143">Chaperone</keyword>
<dbReference type="NCBIfam" id="TIGR02348">
    <property type="entry name" value="GroEL"/>
    <property type="match status" value="1"/>
</dbReference>
<dbReference type="CDD" id="cd03344">
    <property type="entry name" value="GroEL"/>
    <property type="match status" value="1"/>
</dbReference>
<evidence type="ECO:0000256" key="3">
    <source>
        <dbReference type="ARBA" id="ARBA00023016"/>
    </source>
</evidence>
<dbReference type="PANTHER" id="PTHR45633">
    <property type="entry name" value="60 KDA HEAT SHOCK PROTEIN, MITOCHONDRIAL"/>
    <property type="match status" value="1"/>
</dbReference>
<dbReference type="Gene3D" id="3.30.260.10">
    <property type="entry name" value="TCP-1-like chaperonin intermediate domain"/>
    <property type="match status" value="1"/>
</dbReference>
<dbReference type="NCBIfam" id="NF009489">
    <property type="entry name" value="PRK12851.1"/>
    <property type="match status" value="1"/>
</dbReference>
<dbReference type="EMBL" id="HBGA01015050">
    <property type="protein sequence ID" value="CAD8994727.1"/>
    <property type="molecule type" value="Transcribed_RNA"/>
</dbReference>
<comment type="function">
    <text evidence="5">Implicated in mitochondrial protein import and macromolecular assembly. May facilitate the correct folding of imported proteins. May also prevent misfolding and promote the refolding and proper assembly of unfolded polypeptides generated under stress conditions in the mitochondrial matrix.</text>
</comment>